<evidence type="ECO:0000256" key="6">
    <source>
        <dbReference type="ARBA" id="ARBA00024199"/>
    </source>
</evidence>
<dbReference type="PANTHER" id="PTHR33347:SF1">
    <property type="entry name" value="PROTEIN SOB FIVE-LIKE 5"/>
    <property type="match status" value="1"/>
</dbReference>
<protein>
    <submittedName>
        <fullName evidence="8">Uncharacterized protein</fullName>
    </submittedName>
</protein>
<sequence length="185" mass="21464">MNHEVLASQYSSGCESGWTLYLEHSFLYQQPSHRANGKDHLVIEEKRPKYKDEEEDLSMVSDASSGPPHHHDDEDDVNDDKRCFYHPPIDATLPKNIARKKKKKESRRRKFQEQQSFLDDTASSTLFNFSKTNQASMESLDFSQGYSTTHFEGRSAFQGHVGFFQSSLSGNQLQQNHSWFQRRWG</sequence>
<keyword evidence="5" id="KW-0539">Nucleus</keyword>
<evidence type="ECO:0000256" key="5">
    <source>
        <dbReference type="ARBA" id="ARBA00023242"/>
    </source>
</evidence>
<dbReference type="PANTHER" id="PTHR33347">
    <property type="entry name" value="OSJNBA0091C07.3 PROTEIN"/>
    <property type="match status" value="1"/>
</dbReference>
<comment type="caution">
    <text evidence="8">The sequence shown here is derived from an EMBL/GenBank/DDBJ whole genome shotgun (WGS) entry which is preliminary data.</text>
</comment>
<dbReference type="GO" id="GO:0009736">
    <property type="term" value="P:cytokinin-activated signaling pathway"/>
    <property type="evidence" value="ECO:0007669"/>
    <property type="project" value="UniProtKB-KW"/>
</dbReference>
<keyword evidence="2" id="KW-0963">Cytoplasm</keyword>
<accession>A0ABC8RH65</accession>
<evidence type="ECO:0000256" key="7">
    <source>
        <dbReference type="SAM" id="MobiDB-lite"/>
    </source>
</evidence>
<reference evidence="8 9" key="1">
    <citation type="submission" date="2024-02" db="EMBL/GenBank/DDBJ databases">
        <authorList>
            <person name="Vignale AGUSTIN F."/>
            <person name="Sosa J E."/>
            <person name="Modenutti C."/>
        </authorList>
    </citation>
    <scope>NUCLEOTIDE SEQUENCE [LARGE SCALE GENOMIC DNA]</scope>
</reference>
<dbReference type="EMBL" id="CAUOFW020001128">
    <property type="protein sequence ID" value="CAK9141372.1"/>
    <property type="molecule type" value="Genomic_DNA"/>
</dbReference>
<evidence type="ECO:0000256" key="3">
    <source>
        <dbReference type="ARBA" id="ARBA00022712"/>
    </source>
</evidence>
<feature type="region of interest" description="Disordered" evidence="7">
    <location>
        <begin position="34"/>
        <end position="115"/>
    </location>
</feature>
<organism evidence="8 9">
    <name type="scientific">Ilex paraguariensis</name>
    <name type="common">yerba mate</name>
    <dbReference type="NCBI Taxonomy" id="185542"/>
    <lineage>
        <taxon>Eukaryota</taxon>
        <taxon>Viridiplantae</taxon>
        <taxon>Streptophyta</taxon>
        <taxon>Embryophyta</taxon>
        <taxon>Tracheophyta</taxon>
        <taxon>Spermatophyta</taxon>
        <taxon>Magnoliopsida</taxon>
        <taxon>eudicotyledons</taxon>
        <taxon>Gunneridae</taxon>
        <taxon>Pentapetalae</taxon>
        <taxon>asterids</taxon>
        <taxon>campanulids</taxon>
        <taxon>Aquifoliales</taxon>
        <taxon>Aquifoliaceae</taxon>
        <taxon>Ilex</taxon>
    </lineage>
</organism>
<evidence type="ECO:0000256" key="4">
    <source>
        <dbReference type="ARBA" id="ARBA00022864"/>
    </source>
</evidence>
<keyword evidence="4" id="KW-0932">Cytokinin signaling pathway</keyword>
<dbReference type="Proteomes" id="UP001642360">
    <property type="component" value="Unassembled WGS sequence"/>
</dbReference>
<gene>
    <name evidence="8" type="ORF">ILEXP_LOCUS8953</name>
</gene>
<dbReference type="GO" id="GO:0009691">
    <property type="term" value="P:cytokinin biosynthetic process"/>
    <property type="evidence" value="ECO:0007669"/>
    <property type="project" value="UniProtKB-KW"/>
</dbReference>
<evidence type="ECO:0000256" key="1">
    <source>
        <dbReference type="ARBA" id="ARBA00004496"/>
    </source>
</evidence>
<comment type="subcellular location">
    <subcellularLocation>
        <location evidence="1">Cytoplasm</location>
    </subcellularLocation>
</comment>
<keyword evidence="3" id="KW-0203">Cytokinin biosynthesis</keyword>
<evidence type="ECO:0000256" key="2">
    <source>
        <dbReference type="ARBA" id="ARBA00022490"/>
    </source>
</evidence>
<dbReference type="AlphaFoldDB" id="A0ABC8RH65"/>
<dbReference type="InterPro" id="IPR044670">
    <property type="entry name" value="SOFL"/>
</dbReference>
<keyword evidence="9" id="KW-1185">Reference proteome</keyword>
<feature type="compositionally biased region" description="Basic and acidic residues" evidence="7">
    <location>
        <begin position="36"/>
        <end position="52"/>
    </location>
</feature>
<feature type="compositionally biased region" description="Basic residues" evidence="7">
    <location>
        <begin position="97"/>
        <end position="110"/>
    </location>
</feature>
<name>A0ABC8RH65_9AQUA</name>
<proteinExistence type="inferred from homology"/>
<dbReference type="GO" id="GO:0005737">
    <property type="term" value="C:cytoplasm"/>
    <property type="evidence" value="ECO:0007669"/>
    <property type="project" value="UniProtKB-SubCell"/>
</dbReference>
<evidence type="ECO:0000313" key="9">
    <source>
        <dbReference type="Proteomes" id="UP001642360"/>
    </source>
</evidence>
<evidence type="ECO:0000313" key="8">
    <source>
        <dbReference type="EMBL" id="CAK9141372.1"/>
    </source>
</evidence>
<comment type="similarity">
    <text evidence="6">Belongs to the SOFL plant protein family.</text>
</comment>